<name>A0AAD3NW20_CRYJA</name>
<dbReference type="InterPro" id="IPR011419">
    <property type="entry name" value="ATP12_ATP_synth-F1-assembly"/>
</dbReference>
<dbReference type="Pfam" id="PF07542">
    <property type="entry name" value="ATP12"/>
    <property type="match status" value="1"/>
</dbReference>
<protein>
    <submittedName>
        <fullName evidence="1">Uncharacterized protein</fullName>
    </submittedName>
</protein>
<dbReference type="InterPro" id="IPR023335">
    <property type="entry name" value="ATP12_ortho_dom_sf"/>
</dbReference>
<dbReference type="PANTHER" id="PTHR21013:SF10">
    <property type="entry name" value="ATP SYNTHASE MITOCHONDRIAL F1 COMPLEX ASSEMBLY FACTOR 2"/>
    <property type="match status" value="1"/>
</dbReference>
<dbReference type="Gene3D" id="1.10.3580.10">
    <property type="entry name" value="ATP12 ATPase"/>
    <property type="match status" value="1"/>
</dbReference>
<dbReference type="GO" id="GO:0005739">
    <property type="term" value="C:mitochondrion"/>
    <property type="evidence" value="ECO:0007669"/>
    <property type="project" value="TreeGrafter"/>
</dbReference>
<sequence length="89" mass="10416">MKTLALAIANEWKGKESKKKLDLPSMVLTTLAYEAIDNPFNETKDAVVSSIVEYLKFDTVRFRDTCHEELLEKQSRHWDPLIGWFEHTF</sequence>
<organism evidence="1 2">
    <name type="scientific">Cryptomeria japonica</name>
    <name type="common">Japanese cedar</name>
    <name type="synonym">Cupressus japonica</name>
    <dbReference type="NCBI Taxonomy" id="3369"/>
    <lineage>
        <taxon>Eukaryota</taxon>
        <taxon>Viridiplantae</taxon>
        <taxon>Streptophyta</taxon>
        <taxon>Embryophyta</taxon>
        <taxon>Tracheophyta</taxon>
        <taxon>Spermatophyta</taxon>
        <taxon>Pinopsida</taxon>
        <taxon>Pinidae</taxon>
        <taxon>Conifers II</taxon>
        <taxon>Cupressales</taxon>
        <taxon>Cupressaceae</taxon>
        <taxon>Cryptomeria</taxon>
    </lineage>
</organism>
<evidence type="ECO:0000313" key="2">
    <source>
        <dbReference type="Proteomes" id="UP001234787"/>
    </source>
</evidence>
<dbReference type="SUPFAM" id="SSF160909">
    <property type="entry name" value="ATP12-like"/>
    <property type="match status" value="1"/>
</dbReference>
<evidence type="ECO:0000313" key="1">
    <source>
        <dbReference type="EMBL" id="GLJ59397.1"/>
    </source>
</evidence>
<dbReference type="AlphaFoldDB" id="A0AAD3NW20"/>
<dbReference type="GO" id="GO:0033615">
    <property type="term" value="P:mitochondrial proton-transporting ATP synthase complex assembly"/>
    <property type="evidence" value="ECO:0007669"/>
    <property type="project" value="TreeGrafter"/>
</dbReference>
<keyword evidence="2" id="KW-1185">Reference proteome</keyword>
<gene>
    <name evidence="1" type="ORF">SUGI_1507200</name>
</gene>
<dbReference type="Proteomes" id="UP001234787">
    <property type="component" value="Unassembled WGS sequence"/>
</dbReference>
<dbReference type="EMBL" id="BSEH01000901">
    <property type="protein sequence ID" value="GLJ59397.1"/>
    <property type="molecule type" value="Genomic_DNA"/>
</dbReference>
<reference evidence="1" key="1">
    <citation type="submission" date="2022-12" db="EMBL/GenBank/DDBJ databases">
        <title>Chromosome-Level Genome Assembly of Japanese Cedar (Cryptomeriajaponica D. Don).</title>
        <authorList>
            <person name="Fujino T."/>
            <person name="Yamaguchi K."/>
            <person name="Yokoyama T."/>
            <person name="Hamanaka T."/>
            <person name="Harazono Y."/>
            <person name="Kamada H."/>
            <person name="Kobayashi W."/>
            <person name="Ujino-Ihara T."/>
            <person name="Uchiyama K."/>
            <person name="Matsumoto A."/>
            <person name="Izuno A."/>
            <person name="Tsumura Y."/>
            <person name="Toyoda A."/>
            <person name="Shigenobu S."/>
            <person name="Moriguchi Y."/>
            <person name="Ueno S."/>
            <person name="Kasahara M."/>
        </authorList>
    </citation>
    <scope>NUCLEOTIDE SEQUENCE</scope>
</reference>
<comment type="caution">
    <text evidence="1">The sequence shown here is derived from an EMBL/GenBank/DDBJ whole genome shotgun (WGS) entry which is preliminary data.</text>
</comment>
<accession>A0AAD3NW20</accession>
<dbReference type="PANTHER" id="PTHR21013">
    <property type="entry name" value="ATP SYNTHASE MITOCHONDRIAL F1 COMPLEX ASSEMBLY FACTOR 2/ATP12 PROTEIN, MITOCHONDRIAL PRECURSOR"/>
    <property type="match status" value="1"/>
</dbReference>
<proteinExistence type="predicted"/>